<reference evidence="2" key="1">
    <citation type="journal article" date="2017" name="Nat. Ecol. Evol.">
        <title>Genome expansion and lineage-specific genetic innovations in the forest pathogenic fungi Armillaria.</title>
        <authorList>
            <person name="Sipos G."/>
            <person name="Prasanna A.N."/>
            <person name="Walter M.C."/>
            <person name="O'Connor E."/>
            <person name="Balint B."/>
            <person name="Krizsan K."/>
            <person name="Kiss B."/>
            <person name="Hess J."/>
            <person name="Varga T."/>
            <person name="Slot J."/>
            <person name="Riley R."/>
            <person name="Boka B."/>
            <person name="Rigling D."/>
            <person name="Barry K."/>
            <person name="Lee J."/>
            <person name="Mihaltcheva S."/>
            <person name="LaButti K."/>
            <person name="Lipzen A."/>
            <person name="Waldron R."/>
            <person name="Moloney N.M."/>
            <person name="Sperisen C."/>
            <person name="Kredics L."/>
            <person name="Vagvoelgyi C."/>
            <person name="Patrignani A."/>
            <person name="Fitzpatrick D."/>
            <person name="Nagy I."/>
            <person name="Doyle S."/>
            <person name="Anderson J.B."/>
            <person name="Grigoriev I.V."/>
            <person name="Gueldener U."/>
            <person name="Muensterkoetter M."/>
            <person name="Nagy L.G."/>
        </authorList>
    </citation>
    <scope>NUCLEOTIDE SEQUENCE [LARGE SCALE GENOMIC DNA]</scope>
    <source>
        <strain evidence="2">Ar21-2</strain>
    </source>
</reference>
<gene>
    <name evidence="1" type="ORF">ARMGADRAFT_934064</name>
</gene>
<protein>
    <submittedName>
        <fullName evidence="1">Uncharacterized protein</fullName>
    </submittedName>
</protein>
<proteinExistence type="predicted"/>
<dbReference type="Proteomes" id="UP000217790">
    <property type="component" value="Unassembled WGS sequence"/>
</dbReference>
<dbReference type="InParanoid" id="A0A2H3DQR1"/>
<evidence type="ECO:0000313" key="2">
    <source>
        <dbReference type="Proteomes" id="UP000217790"/>
    </source>
</evidence>
<name>A0A2H3DQR1_ARMGA</name>
<accession>A0A2H3DQR1</accession>
<evidence type="ECO:0000313" key="1">
    <source>
        <dbReference type="EMBL" id="PBK90603.1"/>
    </source>
</evidence>
<feature type="non-terminal residue" evidence="1">
    <location>
        <position position="1"/>
    </location>
</feature>
<keyword evidence="2" id="KW-1185">Reference proteome</keyword>
<dbReference type="AlphaFoldDB" id="A0A2H3DQR1"/>
<dbReference type="OrthoDB" id="3067373at2759"/>
<organism evidence="1 2">
    <name type="scientific">Armillaria gallica</name>
    <name type="common">Bulbous honey fungus</name>
    <name type="synonym">Armillaria bulbosa</name>
    <dbReference type="NCBI Taxonomy" id="47427"/>
    <lineage>
        <taxon>Eukaryota</taxon>
        <taxon>Fungi</taxon>
        <taxon>Dikarya</taxon>
        <taxon>Basidiomycota</taxon>
        <taxon>Agaricomycotina</taxon>
        <taxon>Agaricomycetes</taxon>
        <taxon>Agaricomycetidae</taxon>
        <taxon>Agaricales</taxon>
        <taxon>Marasmiineae</taxon>
        <taxon>Physalacriaceae</taxon>
        <taxon>Armillaria</taxon>
    </lineage>
</organism>
<sequence length="134" mass="15534">GMGGKAFKETTDSIMEAQLIFDQQFANGAWERWMPNNTEDYISLDINNRYFETMKAHPQEQAEFEPGIDPRGILAAACAKRNLVHTEDNKVRFYMSKLTKQTYRFVMVEPQIFHVNDIVEIQLSIVAVSMRKLQ</sequence>
<dbReference type="EMBL" id="KZ293665">
    <property type="protein sequence ID" value="PBK90603.1"/>
    <property type="molecule type" value="Genomic_DNA"/>
</dbReference>